<feature type="transmembrane region" description="Helical" evidence="1">
    <location>
        <begin position="20"/>
        <end position="46"/>
    </location>
</feature>
<keyword evidence="3" id="KW-1185">Reference proteome</keyword>
<reference evidence="2" key="1">
    <citation type="submission" date="2023-03" db="EMBL/GenBank/DDBJ databases">
        <title>Massive genome expansion in bonnet fungi (Mycena s.s.) driven by repeated elements and novel gene families across ecological guilds.</title>
        <authorList>
            <consortium name="Lawrence Berkeley National Laboratory"/>
            <person name="Harder C.B."/>
            <person name="Miyauchi S."/>
            <person name="Viragh M."/>
            <person name="Kuo A."/>
            <person name="Thoen E."/>
            <person name="Andreopoulos B."/>
            <person name="Lu D."/>
            <person name="Skrede I."/>
            <person name="Drula E."/>
            <person name="Henrissat B."/>
            <person name="Morin E."/>
            <person name="Kohler A."/>
            <person name="Barry K."/>
            <person name="LaButti K."/>
            <person name="Morin E."/>
            <person name="Salamov A."/>
            <person name="Lipzen A."/>
            <person name="Mereny Z."/>
            <person name="Hegedus B."/>
            <person name="Baldrian P."/>
            <person name="Stursova M."/>
            <person name="Weitz H."/>
            <person name="Taylor A."/>
            <person name="Grigoriev I.V."/>
            <person name="Nagy L.G."/>
            <person name="Martin F."/>
            <person name="Kauserud H."/>
        </authorList>
    </citation>
    <scope>NUCLEOTIDE SEQUENCE</scope>
    <source>
        <strain evidence="2">CBHHK002</strain>
    </source>
</reference>
<name>A0AAD7F787_9AGAR</name>
<keyword evidence="1" id="KW-0472">Membrane</keyword>
<proteinExistence type="predicted"/>
<comment type="caution">
    <text evidence="2">The sequence shown here is derived from an EMBL/GenBank/DDBJ whole genome shotgun (WGS) entry which is preliminary data.</text>
</comment>
<dbReference type="AlphaFoldDB" id="A0AAD7F787"/>
<keyword evidence="1" id="KW-1133">Transmembrane helix</keyword>
<evidence type="ECO:0000256" key="1">
    <source>
        <dbReference type="SAM" id="Phobius"/>
    </source>
</evidence>
<sequence length="106" mass="11569">MSSSFVPSPPPPGLNYLAAIQPSMSLLMIGTIWSSMLIPVITQVLLPRKTPMVLFQVRGQTKLKKLHARKPSAQVMEEEAILTQVLAAEEEDARPDGGTIEVDSEL</sequence>
<accession>A0AAD7F787</accession>
<keyword evidence="1" id="KW-0812">Transmembrane</keyword>
<protein>
    <submittedName>
        <fullName evidence="2">Uncharacterized protein</fullName>
    </submittedName>
</protein>
<gene>
    <name evidence="2" type="ORF">DFH08DRAFT_796431</name>
</gene>
<evidence type="ECO:0000313" key="3">
    <source>
        <dbReference type="Proteomes" id="UP001218218"/>
    </source>
</evidence>
<organism evidence="2 3">
    <name type="scientific">Mycena albidolilacea</name>
    <dbReference type="NCBI Taxonomy" id="1033008"/>
    <lineage>
        <taxon>Eukaryota</taxon>
        <taxon>Fungi</taxon>
        <taxon>Dikarya</taxon>
        <taxon>Basidiomycota</taxon>
        <taxon>Agaricomycotina</taxon>
        <taxon>Agaricomycetes</taxon>
        <taxon>Agaricomycetidae</taxon>
        <taxon>Agaricales</taxon>
        <taxon>Marasmiineae</taxon>
        <taxon>Mycenaceae</taxon>
        <taxon>Mycena</taxon>
    </lineage>
</organism>
<evidence type="ECO:0000313" key="2">
    <source>
        <dbReference type="EMBL" id="KAJ7368515.1"/>
    </source>
</evidence>
<dbReference type="Proteomes" id="UP001218218">
    <property type="component" value="Unassembled WGS sequence"/>
</dbReference>
<dbReference type="EMBL" id="JARIHO010000001">
    <property type="protein sequence ID" value="KAJ7368515.1"/>
    <property type="molecule type" value="Genomic_DNA"/>
</dbReference>